<evidence type="ECO:0000313" key="3">
    <source>
        <dbReference type="EMBL" id="KAJ0962980.1"/>
    </source>
</evidence>
<feature type="compositionally biased region" description="Basic and acidic residues" evidence="1">
    <location>
        <begin position="98"/>
        <end position="113"/>
    </location>
</feature>
<keyword evidence="2" id="KW-1133">Transmembrane helix</keyword>
<dbReference type="PANTHER" id="PTHR37186">
    <property type="entry name" value="OS06G0524500 PROTEIN"/>
    <property type="match status" value="1"/>
</dbReference>
<proteinExistence type="predicted"/>
<feature type="transmembrane region" description="Helical" evidence="2">
    <location>
        <begin position="66"/>
        <end position="88"/>
    </location>
</feature>
<evidence type="ECO:0000256" key="2">
    <source>
        <dbReference type="SAM" id="Phobius"/>
    </source>
</evidence>
<comment type="caution">
    <text evidence="3">The sequence shown here is derived from an EMBL/GenBank/DDBJ whole genome shotgun (WGS) entry which is preliminary data.</text>
</comment>
<protein>
    <submittedName>
        <fullName evidence="3">Uncharacterized protein</fullName>
    </submittedName>
</protein>
<evidence type="ECO:0000256" key="1">
    <source>
        <dbReference type="SAM" id="MobiDB-lite"/>
    </source>
</evidence>
<keyword evidence="4" id="KW-1185">Reference proteome</keyword>
<gene>
    <name evidence="3" type="ORF">J5N97_028102</name>
</gene>
<keyword evidence="2" id="KW-0472">Membrane</keyword>
<name>A0A9D5BYI2_9LILI</name>
<feature type="region of interest" description="Disordered" evidence="1">
    <location>
        <begin position="92"/>
        <end position="113"/>
    </location>
</feature>
<dbReference type="Proteomes" id="UP001085076">
    <property type="component" value="Miscellaneous, Linkage group lg09"/>
</dbReference>
<sequence length="113" mass="12588">MAEHDKPPSPPVKHHQPTAPPPSAEEAAAGYYKAPPRYPNPPDATNPDPATLREQWRYATRQYSRWYGHTWGTAILAGAAFFALGWLIKGDNPLPSRSHSDDHRHDQPASDRA</sequence>
<evidence type="ECO:0000313" key="4">
    <source>
        <dbReference type="Proteomes" id="UP001085076"/>
    </source>
</evidence>
<reference evidence="3" key="1">
    <citation type="submission" date="2021-03" db="EMBL/GenBank/DDBJ databases">
        <authorList>
            <person name="Li Z."/>
            <person name="Yang C."/>
        </authorList>
    </citation>
    <scope>NUCLEOTIDE SEQUENCE</scope>
    <source>
        <strain evidence="3">Dzin_1.0</strain>
        <tissue evidence="3">Leaf</tissue>
    </source>
</reference>
<organism evidence="3 4">
    <name type="scientific">Dioscorea zingiberensis</name>
    <dbReference type="NCBI Taxonomy" id="325984"/>
    <lineage>
        <taxon>Eukaryota</taxon>
        <taxon>Viridiplantae</taxon>
        <taxon>Streptophyta</taxon>
        <taxon>Embryophyta</taxon>
        <taxon>Tracheophyta</taxon>
        <taxon>Spermatophyta</taxon>
        <taxon>Magnoliopsida</taxon>
        <taxon>Liliopsida</taxon>
        <taxon>Dioscoreales</taxon>
        <taxon>Dioscoreaceae</taxon>
        <taxon>Dioscorea</taxon>
    </lineage>
</organism>
<dbReference type="EMBL" id="JAGGNH010000009">
    <property type="protein sequence ID" value="KAJ0962980.1"/>
    <property type="molecule type" value="Genomic_DNA"/>
</dbReference>
<dbReference type="PANTHER" id="PTHR37186:SF1">
    <property type="entry name" value="OS06G0524500 PROTEIN"/>
    <property type="match status" value="1"/>
</dbReference>
<keyword evidence="2" id="KW-0812">Transmembrane</keyword>
<reference evidence="3" key="2">
    <citation type="journal article" date="2022" name="Hortic Res">
        <title>The genome of Dioscorea zingiberensis sheds light on the biosynthesis, origin and evolution of the medicinally important diosgenin saponins.</title>
        <authorList>
            <person name="Li Y."/>
            <person name="Tan C."/>
            <person name="Li Z."/>
            <person name="Guo J."/>
            <person name="Li S."/>
            <person name="Chen X."/>
            <person name="Wang C."/>
            <person name="Dai X."/>
            <person name="Yang H."/>
            <person name="Song W."/>
            <person name="Hou L."/>
            <person name="Xu J."/>
            <person name="Tong Z."/>
            <person name="Xu A."/>
            <person name="Yuan X."/>
            <person name="Wang W."/>
            <person name="Yang Q."/>
            <person name="Chen L."/>
            <person name="Sun Z."/>
            <person name="Wang K."/>
            <person name="Pan B."/>
            <person name="Chen J."/>
            <person name="Bao Y."/>
            <person name="Liu F."/>
            <person name="Qi X."/>
            <person name="Gang D.R."/>
            <person name="Wen J."/>
            <person name="Li J."/>
        </authorList>
    </citation>
    <scope>NUCLEOTIDE SEQUENCE</scope>
    <source>
        <strain evidence="3">Dzin_1.0</strain>
    </source>
</reference>
<accession>A0A9D5BYI2</accession>
<dbReference type="AlphaFoldDB" id="A0A9D5BYI2"/>
<feature type="region of interest" description="Disordered" evidence="1">
    <location>
        <begin position="1"/>
        <end position="53"/>
    </location>
</feature>